<organism evidence="6 7">
    <name type="scientific">Variovorax paradoxus</name>
    <dbReference type="NCBI Taxonomy" id="34073"/>
    <lineage>
        <taxon>Bacteria</taxon>
        <taxon>Pseudomonadati</taxon>
        <taxon>Pseudomonadota</taxon>
        <taxon>Betaproteobacteria</taxon>
        <taxon>Burkholderiales</taxon>
        <taxon>Comamonadaceae</taxon>
        <taxon>Variovorax</taxon>
    </lineage>
</organism>
<evidence type="ECO:0000256" key="4">
    <source>
        <dbReference type="ARBA" id="ARBA00023163"/>
    </source>
</evidence>
<evidence type="ECO:0000256" key="3">
    <source>
        <dbReference type="ARBA" id="ARBA00023159"/>
    </source>
</evidence>
<evidence type="ECO:0000259" key="5">
    <source>
        <dbReference type="PROSITE" id="PS01124"/>
    </source>
</evidence>
<dbReference type="SUPFAM" id="SSF51215">
    <property type="entry name" value="Regulatory protein AraC"/>
    <property type="match status" value="1"/>
</dbReference>
<dbReference type="AlphaFoldDB" id="A0A5Q0M6C2"/>
<evidence type="ECO:0000256" key="2">
    <source>
        <dbReference type="ARBA" id="ARBA00023125"/>
    </source>
</evidence>
<feature type="domain" description="HTH araC/xylS-type" evidence="5">
    <location>
        <begin position="195"/>
        <end position="293"/>
    </location>
</feature>
<gene>
    <name evidence="6" type="ORF">GFK26_15135</name>
</gene>
<name>A0A5Q0M6C2_VARPD</name>
<proteinExistence type="predicted"/>
<dbReference type="Gene3D" id="1.10.10.60">
    <property type="entry name" value="Homeodomain-like"/>
    <property type="match status" value="1"/>
</dbReference>
<sequence length="298" mass="34067">MPRGTRPIDIEQVRYRPSAESTLDLEVFSMSDLRRRVPQAHLQRHHRYDFHMFVHVRRGKCRAVVDFRHIECGAGSLLTIRPGQVHRFGPGSRWDANLLLFRPELLQASQGEERLQMPELIDALPGHLRLDRSTGRFLADTLARLEEECALEARQPLLNWLLQSELATLVMRLHIFHTEQQPPAGTSAGAPERFRLFKRLLDAKVHQWHHVSRYAHAIGCSEKTLTRICSAVAGVGAKAFIASRLALEAKRLLVHTEMPISAIARQLGFDEATNFTKFFRSIEGCTPGEFRRRFDISL</sequence>
<dbReference type="PANTHER" id="PTHR43280:SF32">
    <property type="entry name" value="TRANSCRIPTIONAL REGULATORY PROTEIN"/>
    <property type="match status" value="1"/>
</dbReference>
<dbReference type="PROSITE" id="PS01124">
    <property type="entry name" value="HTH_ARAC_FAMILY_2"/>
    <property type="match status" value="1"/>
</dbReference>
<dbReference type="GO" id="GO:0003700">
    <property type="term" value="F:DNA-binding transcription factor activity"/>
    <property type="evidence" value="ECO:0007669"/>
    <property type="project" value="InterPro"/>
</dbReference>
<evidence type="ECO:0000313" key="6">
    <source>
        <dbReference type="EMBL" id="QFZ83992.1"/>
    </source>
</evidence>
<dbReference type="Pfam" id="PF02311">
    <property type="entry name" value="AraC_binding"/>
    <property type="match status" value="1"/>
</dbReference>
<dbReference type="Proteomes" id="UP000326780">
    <property type="component" value="Chromosome"/>
</dbReference>
<dbReference type="SUPFAM" id="SSF46689">
    <property type="entry name" value="Homeodomain-like"/>
    <property type="match status" value="1"/>
</dbReference>
<protein>
    <submittedName>
        <fullName evidence="6">Helix-turn-helix domain-containing protein</fullName>
    </submittedName>
</protein>
<evidence type="ECO:0000256" key="1">
    <source>
        <dbReference type="ARBA" id="ARBA00023015"/>
    </source>
</evidence>
<dbReference type="GO" id="GO:0043565">
    <property type="term" value="F:sequence-specific DNA binding"/>
    <property type="evidence" value="ECO:0007669"/>
    <property type="project" value="InterPro"/>
</dbReference>
<dbReference type="InterPro" id="IPR009057">
    <property type="entry name" value="Homeodomain-like_sf"/>
</dbReference>
<keyword evidence="1" id="KW-0805">Transcription regulation</keyword>
<keyword evidence="2" id="KW-0238">DNA-binding</keyword>
<dbReference type="InterPro" id="IPR003313">
    <property type="entry name" value="AraC-bd"/>
</dbReference>
<dbReference type="InterPro" id="IPR018060">
    <property type="entry name" value="HTH_AraC"/>
</dbReference>
<keyword evidence="4" id="KW-0804">Transcription</keyword>
<evidence type="ECO:0000313" key="7">
    <source>
        <dbReference type="Proteomes" id="UP000326780"/>
    </source>
</evidence>
<dbReference type="InterPro" id="IPR037923">
    <property type="entry name" value="HTH-like"/>
</dbReference>
<dbReference type="EMBL" id="CP045644">
    <property type="protein sequence ID" value="QFZ83992.1"/>
    <property type="molecule type" value="Genomic_DNA"/>
</dbReference>
<dbReference type="SMART" id="SM00342">
    <property type="entry name" value="HTH_ARAC"/>
    <property type="match status" value="1"/>
</dbReference>
<keyword evidence="3" id="KW-0010">Activator</keyword>
<dbReference type="InterPro" id="IPR020449">
    <property type="entry name" value="Tscrpt_reg_AraC-type_HTH"/>
</dbReference>
<accession>A0A5Q0M6C2</accession>
<dbReference type="PANTHER" id="PTHR43280">
    <property type="entry name" value="ARAC-FAMILY TRANSCRIPTIONAL REGULATOR"/>
    <property type="match status" value="1"/>
</dbReference>
<reference evidence="6 7" key="1">
    <citation type="submission" date="2019-10" db="EMBL/GenBank/DDBJ databases">
        <title>Complete genome sequence of Variovorax paradoxus 5C-2.</title>
        <authorList>
            <person name="Gogoleva N.E."/>
            <person name="Balkin A.S."/>
        </authorList>
    </citation>
    <scope>NUCLEOTIDE SEQUENCE [LARGE SCALE GENOMIC DNA]</scope>
    <source>
        <strain evidence="6 7">5C-2</strain>
    </source>
</reference>
<dbReference type="PRINTS" id="PR00032">
    <property type="entry name" value="HTHARAC"/>
</dbReference>
<dbReference type="Pfam" id="PF12833">
    <property type="entry name" value="HTH_18"/>
    <property type="match status" value="1"/>
</dbReference>